<keyword evidence="11 12" id="KW-0804">Transcription</keyword>
<comment type="similarity">
    <text evidence="12 13">Belongs to the DnaG primase family.</text>
</comment>
<sequence>MARIAPDKIDEIKNAVNIADYIGQTVQLKKQGQNLFGLCPFHDENTPSFSVNEDKQIFYCFSCHRGGSVFKFVQELDKLPFPQAVKKVADYAGIPLELDDAPQHREDPVVKRQKEILKLTGDFMHHLLMNTESGQAGLDYVQKRGMTEATLKQFGIGYAPDDRELLHTFLSKQNVSEDEMRASGLFVERDDGSLHARFTNRVMFPLRDSLGITVGFSGRTLTTDKRVAKYLNSPETKIFSKGDLLFNLDEARPEVRAGAPFYLFEGFMDVISAYQAGVKSGVASMGTSLTRSQVQTLERLGKQLVVAYDGDDAGQHATTRALDMLQGSQLDVSAVVFPGGKDPDEFIKQNGAEQFQAQLQHVLTPTAFALHELSRGVDMSNDHDKFAYIDQALAEVNKVQDALERSVYVKQIAERTGAPEDAVTAKLAELPTYHAQPQQDNTATYDEPAPAPADYGDDGLVPPPPTDDPFDQTVPVSVAPAAAPAPLGRLGVAERELLSYMLQDAEVTLAVSATPRDWATDDYGQLIARWLDFSSGVQLEVGMTPNYQGFLDQQTESDAALISAALNLLLPPADDSTAPSLLQVINREELRAHLQDIKSQLRDARQVGDVATQNRLSVDYFNLMRQLQSER</sequence>
<dbReference type="PANTHER" id="PTHR30313">
    <property type="entry name" value="DNA PRIMASE"/>
    <property type="match status" value="1"/>
</dbReference>
<evidence type="ECO:0000259" key="15">
    <source>
        <dbReference type="PROSITE" id="PS50880"/>
    </source>
</evidence>
<evidence type="ECO:0000256" key="4">
    <source>
        <dbReference type="ARBA" id="ARBA00022695"/>
    </source>
</evidence>
<feature type="domain" description="Toprim" evidence="15">
    <location>
        <begin position="259"/>
        <end position="340"/>
    </location>
</feature>
<keyword evidence="6 12" id="KW-0479">Metal-binding</keyword>
<evidence type="ECO:0000256" key="2">
    <source>
        <dbReference type="ARBA" id="ARBA00022515"/>
    </source>
</evidence>
<evidence type="ECO:0000256" key="3">
    <source>
        <dbReference type="ARBA" id="ARBA00022679"/>
    </source>
</evidence>
<comment type="cofactor">
    <cofactor evidence="12 13">
        <name>Zn(2+)</name>
        <dbReference type="ChEBI" id="CHEBI:29105"/>
    </cofactor>
    <text evidence="12 13">Binds 1 zinc ion per monomer.</text>
</comment>
<evidence type="ECO:0000256" key="1">
    <source>
        <dbReference type="ARBA" id="ARBA00022478"/>
    </source>
</evidence>
<keyword evidence="9" id="KW-0460">Magnesium</keyword>
<evidence type="ECO:0000313" key="16">
    <source>
        <dbReference type="EMBL" id="WDF83793.1"/>
    </source>
</evidence>
<dbReference type="HAMAP" id="MF_00974">
    <property type="entry name" value="DNA_primase_DnaG"/>
    <property type="match status" value="1"/>
</dbReference>
<dbReference type="InterPro" id="IPR006295">
    <property type="entry name" value="DNA_primase_DnaG"/>
</dbReference>
<keyword evidence="7 12" id="KW-0863">Zinc-finger</keyword>
<dbReference type="PROSITE" id="PS50880">
    <property type="entry name" value="TOPRIM"/>
    <property type="match status" value="1"/>
</dbReference>
<gene>
    <name evidence="12 16" type="primary">dnaG</name>
    <name evidence="16" type="ORF">PQ472_06025</name>
</gene>
<comment type="function">
    <text evidence="12 13">RNA polymerase that catalyzes the synthesis of short RNA molecules used as primers for DNA polymerase during DNA replication.</text>
</comment>
<dbReference type="SUPFAM" id="SSF57783">
    <property type="entry name" value="Zinc beta-ribbon"/>
    <property type="match status" value="1"/>
</dbReference>
<comment type="catalytic activity">
    <reaction evidence="12">
        <text>ssDNA + n NTP = ssDNA/pppN(pN)n-1 hybrid + (n-1) diphosphate.</text>
        <dbReference type="EC" id="2.7.7.101"/>
    </reaction>
</comment>
<proteinExistence type="inferred from homology"/>
<keyword evidence="1 12" id="KW-0240">DNA-directed RNA polymerase</keyword>
<evidence type="ECO:0000256" key="12">
    <source>
        <dbReference type="HAMAP-Rule" id="MF_00974"/>
    </source>
</evidence>
<organism evidence="16 17">
    <name type="scientific">Lacticaseibacillus pabuli</name>
    <dbReference type="NCBI Taxonomy" id="3025672"/>
    <lineage>
        <taxon>Bacteria</taxon>
        <taxon>Bacillati</taxon>
        <taxon>Bacillota</taxon>
        <taxon>Bacilli</taxon>
        <taxon>Lactobacillales</taxon>
        <taxon>Lactobacillaceae</taxon>
        <taxon>Lacticaseibacillus</taxon>
    </lineage>
</organism>
<keyword evidence="4 12" id="KW-0548">Nucleotidyltransferase</keyword>
<dbReference type="Gene3D" id="3.40.1360.10">
    <property type="match status" value="1"/>
</dbReference>
<keyword evidence="5 12" id="KW-0235">DNA replication</keyword>
<evidence type="ECO:0000256" key="13">
    <source>
        <dbReference type="PIRNR" id="PIRNR002811"/>
    </source>
</evidence>
<keyword evidence="10 12" id="KW-0238">DNA-binding</keyword>
<dbReference type="NCBIfam" id="TIGR01391">
    <property type="entry name" value="dnaG"/>
    <property type="match status" value="1"/>
</dbReference>
<accession>A0ABY7WUE9</accession>
<dbReference type="Gene3D" id="3.90.980.10">
    <property type="entry name" value="DNA primase, catalytic core, N-terminal domain"/>
    <property type="match status" value="1"/>
</dbReference>
<dbReference type="PANTHER" id="PTHR30313:SF2">
    <property type="entry name" value="DNA PRIMASE"/>
    <property type="match status" value="1"/>
</dbReference>
<evidence type="ECO:0000256" key="6">
    <source>
        <dbReference type="ARBA" id="ARBA00022723"/>
    </source>
</evidence>
<dbReference type="PIRSF" id="PIRSF002811">
    <property type="entry name" value="DnaG"/>
    <property type="match status" value="1"/>
</dbReference>
<comment type="domain">
    <text evidence="12">Contains an N-terminal zinc-binding domain, a central core domain that contains the primase activity, and a C-terminal DnaB-binding domain.</text>
</comment>
<evidence type="ECO:0000256" key="9">
    <source>
        <dbReference type="ARBA" id="ARBA00022842"/>
    </source>
</evidence>
<dbReference type="Gene3D" id="1.10.860.10">
    <property type="entry name" value="DNAb Helicase, Chain A"/>
    <property type="match status" value="1"/>
</dbReference>
<comment type="subunit">
    <text evidence="12">Monomer. Interacts with DnaB.</text>
</comment>
<dbReference type="SMART" id="SM00400">
    <property type="entry name" value="ZnF_CHCC"/>
    <property type="match status" value="1"/>
</dbReference>
<evidence type="ECO:0000256" key="7">
    <source>
        <dbReference type="ARBA" id="ARBA00022771"/>
    </source>
</evidence>
<dbReference type="InterPro" id="IPR034151">
    <property type="entry name" value="TOPRIM_DnaG_bac"/>
</dbReference>
<dbReference type="Gene3D" id="3.90.580.10">
    <property type="entry name" value="Zinc finger, CHC2-type domain"/>
    <property type="match status" value="1"/>
</dbReference>
<dbReference type="Proteomes" id="UP001220377">
    <property type="component" value="Chromosome"/>
</dbReference>
<dbReference type="InterPro" id="IPR002694">
    <property type="entry name" value="Znf_CHC2"/>
</dbReference>
<feature type="zinc finger region" description="CHC2-type" evidence="12">
    <location>
        <begin position="39"/>
        <end position="63"/>
    </location>
</feature>
<dbReference type="SMART" id="SM00493">
    <property type="entry name" value="TOPRIM"/>
    <property type="match status" value="1"/>
</dbReference>
<dbReference type="Pfam" id="PF10410">
    <property type="entry name" value="DnaB_bind"/>
    <property type="match status" value="1"/>
</dbReference>
<dbReference type="RefSeq" id="WP_274262211.1">
    <property type="nucleotide sequence ID" value="NZ_CP117884.1"/>
</dbReference>
<keyword evidence="17" id="KW-1185">Reference proteome</keyword>
<evidence type="ECO:0000256" key="14">
    <source>
        <dbReference type="SAM" id="MobiDB-lite"/>
    </source>
</evidence>
<dbReference type="EC" id="2.7.7.101" evidence="12"/>
<dbReference type="InterPro" id="IPR019475">
    <property type="entry name" value="DNA_primase_DnaB-bd"/>
</dbReference>
<evidence type="ECO:0000256" key="10">
    <source>
        <dbReference type="ARBA" id="ARBA00023125"/>
    </source>
</evidence>
<dbReference type="InterPro" id="IPR036977">
    <property type="entry name" value="DNA_primase_Znf_CHC2"/>
</dbReference>
<dbReference type="InterPro" id="IPR016136">
    <property type="entry name" value="DNA_helicase_N/primase_C"/>
</dbReference>
<evidence type="ECO:0000313" key="17">
    <source>
        <dbReference type="Proteomes" id="UP001220377"/>
    </source>
</evidence>
<dbReference type="InterPro" id="IPR006171">
    <property type="entry name" value="TOPRIM_dom"/>
</dbReference>
<dbReference type="InterPro" id="IPR050219">
    <property type="entry name" value="DnaG_primase"/>
</dbReference>
<protein>
    <recommendedName>
        <fullName evidence="12 13">DNA primase</fullName>
        <ecNumber evidence="12">2.7.7.101</ecNumber>
    </recommendedName>
</protein>
<keyword evidence="8 12" id="KW-0862">Zinc</keyword>
<name>A0ABY7WUE9_9LACO</name>
<dbReference type="Pfam" id="PF08275">
    <property type="entry name" value="DNAG_N"/>
    <property type="match status" value="1"/>
</dbReference>
<dbReference type="CDD" id="cd03364">
    <property type="entry name" value="TOPRIM_DnaG_primases"/>
    <property type="match status" value="1"/>
</dbReference>
<dbReference type="Pfam" id="PF01807">
    <property type="entry name" value="Zn_ribbon_DnaG"/>
    <property type="match status" value="1"/>
</dbReference>
<dbReference type="EMBL" id="CP117884">
    <property type="protein sequence ID" value="WDF83793.1"/>
    <property type="molecule type" value="Genomic_DNA"/>
</dbReference>
<dbReference type="InterPro" id="IPR030846">
    <property type="entry name" value="DnaG_bac"/>
</dbReference>
<evidence type="ECO:0000256" key="11">
    <source>
        <dbReference type="ARBA" id="ARBA00023163"/>
    </source>
</evidence>
<dbReference type="InterPro" id="IPR037068">
    <property type="entry name" value="DNA_primase_core_N_sf"/>
</dbReference>
<evidence type="ECO:0000256" key="8">
    <source>
        <dbReference type="ARBA" id="ARBA00022833"/>
    </source>
</evidence>
<keyword evidence="3 12" id="KW-0808">Transferase</keyword>
<feature type="region of interest" description="Disordered" evidence="14">
    <location>
        <begin position="432"/>
        <end position="467"/>
    </location>
</feature>
<feature type="compositionally biased region" description="Polar residues" evidence="14">
    <location>
        <begin position="435"/>
        <end position="444"/>
    </location>
</feature>
<evidence type="ECO:0000256" key="5">
    <source>
        <dbReference type="ARBA" id="ARBA00022705"/>
    </source>
</evidence>
<dbReference type="InterPro" id="IPR013264">
    <property type="entry name" value="DNAG_N"/>
</dbReference>
<dbReference type="SUPFAM" id="SSF56731">
    <property type="entry name" value="DNA primase core"/>
    <property type="match status" value="1"/>
</dbReference>
<reference evidence="16 17" key="1">
    <citation type="submission" date="2023-02" db="EMBL/GenBank/DDBJ databases">
        <title>Genome sequence of Lacticaseibacillus sp. KACC 23028.</title>
        <authorList>
            <person name="Kim S."/>
            <person name="Heo J."/>
            <person name="Kwon S.-W."/>
        </authorList>
    </citation>
    <scope>NUCLEOTIDE SEQUENCE [LARGE SCALE GENOMIC DNA]</scope>
    <source>
        <strain evidence="16 17">KACC 23028</strain>
    </source>
</reference>
<dbReference type="Pfam" id="PF13155">
    <property type="entry name" value="Toprim_2"/>
    <property type="match status" value="1"/>
</dbReference>
<keyword evidence="2 12" id="KW-0639">Primosome</keyword>